<name>A0A6C0D801_9ZZZZ</name>
<feature type="transmembrane region" description="Helical" evidence="1">
    <location>
        <begin position="57"/>
        <end position="74"/>
    </location>
</feature>
<dbReference type="AlphaFoldDB" id="A0A6C0D801"/>
<keyword evidence="1" id="KW-0812">Transmembrane</keyword>
<protein>
    <recommendedName>
        <fullName evidence="2">Minor capsid protein P9 transmembrane helices domain-containing protein</fullName>
    </recommendedName>
</protein>
<feature type="domain" description="Minor capsid protein P9 transmembrane helices" evidence="2">
    <location>
        <begin position="5"/>
        <end position="72"/>
    </location>
</feature>
<accession>A0A6C0D801</accession>
<organism evidence="3">
    <name type="scientific">viral metagenome</name>
    <dbReference type="NCBI Taxonomy" id="1070528"/>
    <lineage>
        <taxon>unclassified sequences</taxon>
        <taxon>metagenomes</taxon>
        <taxon>organismal metagenomes</taxon>
    </lineage>
</organism>
<evidence type="ECO:0000256" key="1">
    <source>
        <dbReference type="SAM" id="Phobius"/>
    </source>
</evidence>
<proteinExistence type="predicted"/>
<keyword evidence="1" id="KW-1133">Transmembrane helix</keyword>
<reference evidence="3" key="1">
    <citation type="journal article" date="2020" name="Nature">
        <title>Giant virus diversity and host interactions through global metagenomics.</title>
        <authorList>
            <person name="Schulz F."/>
            <person name="Roux S."/>
            <person name="Paez-Espino D."/>
            <person name="Jungbluth S."/>
            <person name="Walsh D.A."/>
            <person name="Denef V.J."/>
            <person name="McMahon K.D."/>
            <person name="Konstantinidis K.T."/>
            <person name="Eloe-Fadrosh E.A."/>
            <person name="Kyrpides N.C."/>
            <person name="Woyke T."/>
        </authorList>
    </citation>
    <scope>NUCLEOTIDE SEQUENCE</scope>
    <source>
        <strain evidence="3">GVMAG-M-3300023174-130</strain>
    </source>
</reference>
<dbReference type="Pfam" id="PF19066">
    <property type="entry name" value="P9_TM"/>
    <property type="match status" value="1"/>
</dbReference>
<sequence length="239" mass="27303">MTTTFWSNDLSILLNKNYITELWPTSNMTYEEKLNAITRLVILLSILGYIFTMSKNIVLIGFLMVAVIFLLYRMQKRKLTKEILNSKEGFSGINNSNSNSEGTILTPDTLQNYLKSDFTNVNKKNPLGNVLLTEIVDNPNRKPAPPSFNTEVYEDINVNTKKMVQSLNPGIKNTNKQLYGDLGEQFEFDQSQRSFYSTPNTKIPNDQGAFANYLYGDMPSCRDGDAFACIQDNFRYNLY</sequence>
<evidence type="ECO:0000313" key="3">
    <source>
        <dbReference type="EMBL" id="QHT12621.1"/>
    </source>
</evidence>
<evidence type="ECO:0000259" key="2">
    <source>
        <dbReference type="Pfam" id="PF19066"/>
    </source>
</evidence>
<keyword evidence="1" id="KW-0472">Membrane</keyword>
<dbReference type="InterPro" id="IPR043915">
    <property type="entry name" value="P9_TM"/>
</dbReference>
<dbReference type="EMBL" id="MN739548">
    <property type="protein sequence ID" value="QHT12621.1"/>
    <property type="molecule type" value="Genomic_DNA"/>
</dbReference>